<dbReference type="AlphaFoldDB" id="A0A9P5IWB0"/>
<feature type="region of interest" description="Disordered" evidence="1">
    <location>
        <begin position="1"/>
        <end position="43"/>
    </location>
</feature>
<evidence type="ECO:0000313" key="3">
    <source>
        <dbReference type="Proteomes" id="UP000710849"/>
    </source>
</evidence>
<dbReference type="SUPFAM" id="SSF52540">
    <property type="entry name" value="P-loop containing nucleoside triphosphate hydrolases"/>
    <property type="match status" value="1"/>
</dbReference>
<dbReference type="EMBL" id="RCSW01000002">
    <property type="protein sequence ID" value="KAF7953765.1"/>
    <property type="molecule type" value="Genomic_DNA"/>
</dbReference>
<sequence length="98" mass="10814">MHPAKESGDAARNGSRVKDAMSKWEEKGKTQIPKQHAHRDLRGLPLHGTLVEALRLSKDIEPPTPIQVAAVNSFLSRETNIFLQAPFAAGKTWGMLCQ</sequence>
<feature type="compositionally biased region" description="Basic and acidic residues" evidence="1">
    <location>
        <begin position="16"/>
        <end position="29"/>
    </location>
</feature>
<proteinExistence type="predicted"/>
<accession>A0A9P5IWB0</accession>
<comment type="caution">
    <text evidence="2">The sequence shown here is derived from an EMBL/GenBank/DDBJ whole genome shotgun (WGS) entry which is preliminary data.</text>
</comment>
<protein>
    <submittedName>
        <fullName evidence="2">Uncharacterized protein</fullName>
    </submittedName>
</protein>
<dbReference type="Gene3D" id="3.40.50.300">
    <property type="entry name" value="P-loop containing nucleotide triphosphate hydrolases"/>
    <property type="match status" value="1"/>
</dbReference>
<organism evidence="2 3">
    <name type="scientific">Botrytis byssoidea</name>
    <dbReference type="NCBI Taxonomy" id="139641"/>
    <lineage>
        <taxon>Eukaryota</taxon>
        <taxon>Fungi</taxon>
        <taxon>Dikarya</taxon>
        <taxon>Ascomycota</taxon>
        <taxon>Pezizomycotina</taxon>
        <taxon>Leotiomycetes</taxon>
        <taxon>Helotiales</taxon>
        <taxon>Sclerotiniaceae</taxon>
        <taxon>Botrytis</taxon>
    </lineage>
</organism>
<reference evidence="2 3" key="1">
    <citation type="journal article" date="2020" name="Genome Biol. Evol.">
        <title>Comparative genomics of Sclerotiniaceae.</title>
        <authorList>
            <person name="Valero Jimenez C.A."/>
            <person name="Steentjes M."/>
            <person name="Scholten O.E."/>
            <person name="Van Kan J.A.L."/>
        </authorList>
    </citation>
    <scope>NUCLEOTIDE SEQUENCE [LARGE SCALE GENOMIC DNA]</scope>
    <source>
        <strain evidence="2 3">MUCL 94</strain>
    </source>
</reference>
<evidence type="ECO:0000313" key="2">
    <source>
        <dbReference type="EMBL" id="KAF7953765.1"/>
    </source>
</evidence>
<gene>
    <name evidence="2" type="ORF">EAE97_001164</name>
</gene>
<dbReference type="RefSeq" id="XP_038737575.1">
    <property type="nucleotide sequence ID" value="XM_038871674.1"/>
</dbReference>
<dbReference type="GeneID" id="62144753"/>
<name>A0A9P5IWB0_9HELO</name>
<evidence type="ECO:0000256" key="1">
    <source>
        <dbReference type="SAM" id="MobiDB-lite"/>
    </source>
</evidence>
<keyword evidence="3" id="KW-1185">Reference proteome</keyword>
<dbReference type="Proteomes" id="UP000710849">
    <property type="component" value="Unassembled WGS sequence"/>
</dbReference>
<dbReference type="InterPro" id="IPR027417">
    <property type="entry name" value="P-loop_NTPase"/>
</dbReference>